<gene>
    <name evidence="1" type="ORF">SISNIDRAFT_480898</name>
</gene>
<protein>
    <submittedName>
        <fullName evidence="1">Uncharacterized protein</fullName>
    </submittedName>
</protein>
<dbReference type="EMBL" id="KV419395">
    <property type="protein sequence ID" value="KZS98113.1"/>
    <property type="molecule type" value="Genomic_DNA"/>
</dbReference>
<reference evidence="1 2" key="1">
    <citation type="journal article" date="2016" name="Mol. Biol. Evol.">
        <title>Comparative Genomics of Early-Diverging Mushroom-Forming Fungi Provides Insights into the Origins of Lignocellulose Decay Capabilities.</title>
        <authorList>
            <person name="Nagy L.G."/>
            <person name="Riley R."/>
            <person name="Tritt A."/>
            <person name="Adam C."/>
            <person name="Daum C."/>
            <person name="Floudas D."/>
            <person name="Sun H."/>
            <person name="Yadav J.S."/>
            <person name="Pangilinan J."/>
            <person name="Larsson K.H."/>
            <person name="Matsuura K."/>
            <person name="Barry K."/>
            <person name="Labutti K."/>
            <person name="Kuo R."/>
            <person name="Ohm R.A."/>
            <person name="Bhattacharya S.S."/>
            <person name="Shirouzu T."/>
            <person name="Yoshinaga Y."/>
            <person name="Martin F.M."/>
            <person name="Grigoriev I.V."/>
            <person name="Hibbett D.S."/>
        </authorList>
    </citation>
    <scope>NUCLEOTIDE SEQUENCE [LARGE SCALE GENOMIC DNA]</scope>
    <source>
        <strain evidence="1 2">HHB9708</strain>
    </source>
</reference>
<dbReference type="InterPro" id="IPR011042">
    <property type="entry name" value="6-blade_b-propeller_TolB-like"/>
</dbReference>
<proteinExistence type="predicted"/>
<dbReference type="AlphaFoldDB" id="A0A164ZV50"/>
<name>A0A164ZV50_9AGAM</name>
<dbReference type="Gene3D" id="2.120.10.30">
    <property type="entry name" value="TolB, C-terminal domain"/>
    <property type="match status" value="1"/>
</dbReference>
<dbReference type="Proteomes" id="UP000076722">
    <property type="component" value="Unassembled WGS sequence"/>
</dbReference>
<keyword evidence="2" id="KW-1185">Reference proteome</keyword>
<evidence type="ECO:0000313" key="2">
    <source>
        <dbReference type="Proteomes" id="UP000076722"/>
    </source>
</evidence>
<organism evidence="1 2">
    <name type="scientific">Sistotremastrum niveocremeum HHB9708</name>
    <dbReference type="NCBI Taxonomy" id="1314777"/>
    <lineage>
        <taxon>Eukaryota</taxon>
        <taxon>Fungi</taxon>
        <taxon>Dikarya</taxon>
        <taxon>Basidiomycota</taxon>
        <taxon>Agaricomycotina</taxon>
        <taxon>Agaricomycetes</taxon>
        <taxon>Sistotremastrales</taxon>
        <taxon>Sistotremastraceae</taxon>
        <taxon>Sertulicium</taxon>
        <taxon>Sertulicium niveocremeum</taxon>
    </lineage>
</organism>
<sequence length="148" mass="16283">MPPSRLGVPECGVAKVPKFRTCTIIVTIRPDVSDSIAALSQYFHLVDRGLDNIQVAENGDIYAAGFPDGFTIQSYFVDPFGVVCPSSAVRISKNTDRSSFFGEKYKLEVIFQDNGTFTPPATSAVYDSRRERLFLHGILSTHLTVCEA</sequence>
<evidence type="ECO:0000313" key="1">
    <source>
        <dbReference type="EMBL" id="KZS98113.1"/>
    </source>
</evidence>
<accession>A0A164ZV50</accession>
<dbReference type="OrthoDB" id="5307922at2759"/>